<dbReference type="eggNOG" id="KOG1658">
    <property type="taxonomic scope" value="Eukaryota"/>
</dbReference>
<dbReference type="GO" id="GO:0046982">
    <property type="term" value="F:protein heterodimerization activity"/>
    <property type="evidence" value="ECO:0007669"/>
    <property type="project" value="InterPro"/>
</dbReference>
<comment type="subcellular location">
    <subcellularLocation>
        <location evidence="1">Nucleus</location>
    </subcellularLocation>
</comment>
<evidence type="ECO:0000313" key="6">
    <source>
        <dbReference type="Proteomes" id="UP000006790"/>
    </source>
</evidence>
<organism evidence="5 6">
    <name type="scientific">Eremothecium cymbalariae (strain CBS 270.75 / DBVPG 7215 / KCTC 17166 / NRRL Y-17582)</name>
    <name type="common">Yeast</name>
    <dbReference type="NCBI Taxonomy" id="931890"/>
    <lineage>
        <taxon>Eukaryota</taxon>
        <taxon>Fungi</taxon>
        <taxon>Dikarya</taxon>
        <taxon>Ascomycota</taxon>
        <taxon>Saccharomycotina</taxon>
        <taxon>Saccharomycetes</taxon>
        <taxon>Saccharomycetales</taxon>
        <taxon>Saccharomycetaceae</taxon>
        <taxon>Eremothecium</taxon>
    </lineage>
</organism>
<dbReference type="PANTHER" id="PTHR10252:SF54">
    <property type="entry name" value="CHROMATIN ACCESSIBILITY COMPLEX PROTEIN 1"/>
    <property type="match status" value="1"/>
</dbReference>
<evidence type="ECO:0000313" key="5">
    <source>
        <dbReference type="EMBL" id="AET40661.1"/>
    </source>
</evidence>
<keyword evidence="2" id="KW-0539">Nucleus</keyword>
<dbReference type="AlphaFoldDB" id="G8JVI2"/>
<dbReference type="Pfam" id="PF00808">
    <property type="entry name" value="CBFD_NFYB_HMF"/>
    <property type="match status" value="1"/>
</dbReference>
<feature type="compositionally biased region" description="Basic and acidic residues" evidence="3">
    <location>
        <begin position="172"/>
        <end position="181"/>
    </location>
</feature>
<keyword evidence="6" id="KW-1185">Reference proteome</keyword>
<dbReference type="PANTHER" id="PTHR10252">
    <property type="entry name" value="HISTONE-LIKE TRANSCRIPTION FACTOR CCAAT-RELATED"/>
    <property type="match status" value="1"/>
</dbReference>
<dbReference type="GeneID" id="11472280"/>
<evidence type="ECO:0000256" key="1">
    <source>
        <dbReference type="ARBA" id="ARBA00004123"/>
    </source>
</evidence>
<dbReference type="HOGENOM" id="CLU_086758_0_0_1"/>
<dbReference type="InterPro" id="IPR050568">
    <property type="entry name" value="Transcr_DNA_Rep_Reg"/>
</dbReference>
<dbReference type="FunCoup" id="G8JVI2">
    <property type="interactions" value="101"/>
</dbReference>
<dbReference type="GO" id="GO:0008623">
    <property type="term" value="C:CHRAC"/>
    <property type="evidence" value="ECO:0007669"/>
    <property type="project" value="TreeGrafter"/>
</dbReference>
<sequence>MASKEKDVMPRLPISKCKRIAKTDPDYILTTQPAYIATAFATELFIQSISEESVAMAQLESRKQLKGKQIRMNYTDLARAVSRLDKFSFLGDVIPETKVLSHLVQQNKVRYSTPAPHDAIRGQAILPFKKKDGIELGGDGRDHMMERIPGAELHNLEGLEVVSEDEQVEESELQKEMEEVAKMNQVADLDNEDSSDGYQDAGQDADAQEEQEDD</sequence>
<accession>G8JVI2</accession>
<name>G8JVI2_ERECY</name>
<dbReference type="OMA" id="HMMERIP"/>
<feature type="domain" description="Transcription factor CBF/NF-Y/archaeal histone" evidence="4">
    <location>
        <begin position="11"/>
        <end position="71"/>
    </location>
</feature>
<evidence type="ECO:0000256" key="2">
    <source>
        <dbReference type="ARBA" id="ARBA00023242"/>
    </source>
</evidence>
<dbReference type="EMBL" id="CP002502">
    <property type="protein sequence ID" value="AET40661.1"/>
    <property type="molecule type" value="Genomic_DNA"/>
</dbReference>
<proteinExistence type="predicted"/>
<protein>
    <recommendedName>
        <fullName evidence="4">Transcription factor CBF/NF-Y/archaeal histone domain-containing protein</fullName>
    </recommendedName>
</protein>
<dbReference type="Gene3D" id="1.10.20.10">
    <property type="entry name" value="Histone, subunit A"/>
    <property type="match status" value="1"/>
</dbReference>
<dbReference type="Proteomes" id="UP000006790">
    <property type="component" value="Chromosome 6"/>
</dbReference>
<reference evidence="6" key="1">
    <citation type="journal article" date="2012" name="G3 (Bethesda)">
        <title>Pichia sorbitophila, an interspecies yeast hybrid reveals early steps of genome resolution following polyploidization.</title>
        <authorList>
            <person name="Leh Louis V."/>
            <person name="Despons L."/>
            <person name="Friedrich A."/>
            <person name="Martin T."/>
            <person name="Durrens P."/>
            <person name="Casaregola S."/>
            <person name="Neuveglise C."/>
            <person name="Fairhead C."/>
            <person name="Marck C."/>
            <person name="Cruz J.A."/>
            <person name="Straub M.L."/>
            <person name="Kugler V."/>
            <person name="Sacerdot C."/>
            <person name="Uzunov Z."/>
            <person name="Thierry A."/>
            <person name="Weiss S."/>
            <person name="Bleykasten C."/>
            <person name="De Montigny J."/>
            <person name="Jacques N."/>
            <person name="Jung P."/>
            <person name="Lemaire M."/>
            <person name="Mallet S."/>
            <person name="Morel G."/>
            <person name="Richard G.F."/>
            <person name="Sarkar A."/>
            <person name="Savel G."/>
            <person name="Schacherer J."/>
            <person name="Seret M.L."/>
            <person name="Talla E."/>
            <person name="Samson G."/>
            <person name="Jubin C."/>
            <person name="Poulain J."/>
            <person name="Vacherie B."/>
            <person name="Barbe V."/>
            <person name="Pelletier E."/>
            <person name="Sherman D.J."/>
            <person name="Westhof E."/>
            <person name="Weissenbach J."/>
            <person name="Baret P.V."/>
            <person name="Wincker P."/>
            <person name="Gaillardin C."/>
            <person name="Dujon B."/>
            <person name="Souciet J.L."/>
        </authorList>
    </citation>
    <scope>NUCLEOTIDE SEQUENCE [LARGE SCALE GENOMIC DNA]</scope>
    <source>
        <strain evidence="6">CBS 270.75 / DBVPG 7215 / KCTC 17166 / NRRL Y-17582</strain>
    </source>
</reference>
<gene>
    <name evidence="5" type="ordered locus">Ecym_6281</name>
</gene>
<dbReference type="OrthoDB" id="636685at2759"/>
<feature type="compositionally biased region" description="Low complexity" evidence="3">
    <location>
        <begin position="196"/>
        <end position="205"/>
    </location>
</feature>
<feature type="region of interest" description="Disordered" evidence="3">
    <location>
        <begin position="164"/>
        <end position="214"/>
    </location>
</feature>
<dbReference type="InterPro" id="IPR003958">
    <property type="entry name" value="CBFA_NFYB_domain"/>
</dbReference>
<dbReference type="STRING" id="931890.G8JVI2"/>
<dbReference type="KEGG" id="erc:Ecym_6281"/>
<dbReference type="InParanoid" id="G8JVI2"/>
<evidence type="ECO:0000259" key="4">
    <source>
        <dbReference type="Pfam" id="PF00808"/>
    </source>
</evidence>
<dbReference type="SUPFAM" id="SSF47113">
    <property type="entry name" value="Histone-fold"/>
    <property type="match status" value="1"/>
</dbReference>
<dbReference type="CDD" id="cd22929">
    <property type="entry name" value="HFD_POLE4-like"/>
    <property type="match status" value="1"/>
</dbReference>
<dbReference type="GO" id="GO:0006261">
    <property type="term" value="P:DNA-templated DNA replication"/>
    <property type="evidence" value="ECO:0007669"/>
    <property type="project" value="TreeGrafter"/>
</dbReference>
<dbReference type="InterPro" id="IPR009072">
    <property type="entry name" value="Histone-fold"/>
</dbReference>
<dbReference type="RefSeq" id="XP_003647478.1">
    <property type="nucleotide sequence ID" value="XM_003647430.1"/>
</dbReference>
<evidence type="ECO:0000256" key="3">
    <source>
        <dbReference type="SAM" id="MobiDB-lite"/>
    </source>
</evidence>